<dbReference type="SMART" id="SM00014">
    <property type="entry name" value="acidPPc"/>
    <property type="match status" value="1"/>
</dbReference>
<feature type="transmembrane region" description="Helical" evidence="2">
    <location>
        <begin position="128"/>
        <end position="158"/>
    </location>
</feature>
<evidence type="ECO:0000256" key="2">
    <source>
        <dbReference type="SAM" id="Phobius"/>
    </source>
</evidence>
<gene>
    <name evidence="4" type="ORF">GFD21_06180</name>
</gene>
<feature type="region of interest" description="Disordered" evidence="1">
    <location>
        <begin position="42"/>
        <end position="65"/>
    </location>
</feature>
<keyword evidence="2" id="KW-1133">Transmembrane helix</keyword>
<dbReference type="AlphaFoldDB" id="A0A6L9STE6"/>
<feature type="transmembrane region" description="Helical" evidence="2">
    <location>
        <begin position="87"/>
        <end position="108"/>
    </location>
</feature>
<dbReference type="InterPro" id="IPR000326">
    <property type="entry name" value="PAP2/HPO"/>
</dbReference>
<feature type="region of interest" description="Disordered" evidence="1">
    <location>
        <begin position="1"/>
        <end position="20"/>
    </location>
</feature>
<dbReference type="SUPFAM" id="SSF48317">
    <property type="entry name" value="Acid phosphatase/Vanadium-dependent haloperoxidase"/>
    <property type="match status" value="1"/>
</dbReference>
<feature type="domain" description="Phosphatidic acid phosphatase type 2/haloperoxidase" evidence="3">
    <location>
        <begin position="167"/>
        <end position="272"/>
    </location>
</feature>
<feature type="transmembrane region" description="Helical" evidence="2">
    <location>
        <begin position="257"/>
        <end position="278"/>
    </location>
</feature>
<feature type="transmembrane region" description="Helical" evidence="2">
    <location>
        <begin position="165"/>
        <end position="184"/>
    </location>
</feature>
<dbReference type="EMBL" id="WHZV01000004">
    <property type="protein sequence ID" value="NEG55359.1"/>
    <property type="molecule type" value="Genomic_DNA"/>
</dbReference>
<accession>A0A6L9STE6</accession>
<feature type="transmembrane region" description="Helical" evidence="2">
    <location>
        <begin position="332"/>
        <end position="354"/>
    </location>
</feature>
<protein>
    <submittedName>
        <fullName evidence="4">Phosphatase PAP2 family protein</fullName>
    </submittedName>
</protein>
<feature type="compositionally biased region" description="Polar residues" evidence="1">
    <location>
        <begin position="1"/>
        <end position="11"/>
    </location>
</feature>
<dbReference type="Proteomes" id="UP000483293">
    <property type="component" value="Unassembled WGS sequence"/>
</dbReference>
<keyword evidence="2" id="KW-0812">Transmembrane</keyword>
<evidence type="ECO:0000256" key="1">
    <source>
        <dbReference type="SAM" id="MobiDB-lite"/>
    </source>
</evidence>
<evidence type="ECO:0000313" key="5">
    <source>
        <dbReference type="Proteomes" id="UP000483293"/>
    </source>
</evidence>
<keyword evidence="5" id="KW-1185">Reference proteome</keyword>
<reference evidence="4 5" key="1">
    <citation type="submission" date="2019-10" db="EMBL/GenBank/DDBJ databases">
        <title>Bifidobacterium from non-human primates.</title>
        <authorList>
            <person name="Modesto M."/>
        </authorList>
    </citation>
    <scope>NUCLEOTIDE SEQUENCE [LARGE SCALE GENOMIC DNA]</scope>
    <source>
        <strain evidence="4 5">SMA15</strain>
    </source>
</reference>
<dbReference type="CDD" id="cd01610">
    <property type="entry name" value="PAP2_like"/>
    <property type="match status" value="1"/>
</dbReference>
<proteinExistence type="predicted"/>
<feature type="transmembrane region" description="Helical" evidence="2">
    <location>
        <begin position="204"/>
        <end position="223"/>
    </location>
</feature>
<comment type="caution">
    <text evidence="4">The sequence shown here is derived from an EMBL/GenBank/DDBJ whole genome shotgun (WGS) entry which is preliminary data.</text>
</comment>
<dbReference type="RefSeq" id="WP_163197064.1">
    <property type="nucleotide sequence ID" value="NZ_WHZV01000004.1"/>
</dbReference>
<dbReference type="Pfam" id="PF01569">
    <property type="entry name" value="PAP2"/>
    <property type="match status" value="1"/>
</dbReference>
<evidence type="ECO:0000259" key="3">
    <source>
        <dbReference type="SMART" id="SM00014"/>
    </source>
</evidence>
<organism evidence="4 5">
    <name type="scientific">Bifidobacterium platyrrhinorum</name>
    <dbReference type="NCBI Taxonomy" id="2661628"/>
    <lineage>
        <taxon>Bacteria</taxon>
        <taxon>Bacillati</taxon>
        <taxon>Actinomycetota</taxon>
        <taxon>Actinomycetes</taxon>
        <taxon>Bifidobacteriales</taxon>
        <taxon>Bifidobacteriaceae</taxon>
        <taxon>Bifidobacterium</taxon>
    </lineage>
</organism>
<evidence type="ECO:0000313" key="4">
    <source>
        <dbReference type="EMBL" id="NEG55359.1"/>
    </source>
</evidence>
<name>A0A6L9STE6_9BIFI</name>
<sequence>MTDEQQPTNPQIRDPHAPVNLLRDFEPLDIPTVKETPVTLSDIADYDGDPTDGAHGDDAAKTSGVGRHGMLVEDDPLARRPRVSSRVLCLVLGLLLLAAAAGVYWFGVHTETGQSFDDMVEYSFNGLVPGWLAAMLGLGTHLVVLIGSALLAVVAAVVAVARKRWWLLGQLVVFGVLCFAASLLKDVLPRPFIIHTKITAGNSAPSGHTILAVAAAVALLCAVSRGWRWVAALVGVCWSAFVGMSVVHGQWHRPSDVVMAVTLVGGIALIVLAFTRASGMDATGKRRSSAGVQIVGSIAVTGGALACLYAAYVVWQVAPGLLMSAQWARSGSVAASVIMIVGVVALTFGLALVTRQLTAAPLTKLGLVGAPPAPPKRR</sequence>
<dbReference type="InterPro" id="IPR036938">
    <property type="entry name" value="PAP2/HPO_sf"/>
</dbReference>
<dbReference type="Gene3D" id="1.20.144.10">
    <property type="entry name" value="Phosphatidic acid phosphatase type 2/haloperoxidase"/>
    <property type="match status" value="1"/>
</dbReference>
<keyword evidence="2" id="KW-0472">Membrane</keyword>
<feature type="transmembrane region" description="Helical" evidence="2">
    <location>
        <begin position="230"/>
        <end position="251"/>
    </location>
</feature>
<feature type="transmembrane region" description="Helical" evidence="2">
    <location>
        <begin position="290"/>
        <end position="312"/>
    </location>
</feature>